<accession>A0A9D4Q4L9</accession>
<dbReference type="PANTHER" id="PTHR45749:SF14">
    <property type="entry name" value="TTF-TYPE DOMAIN-CONTAINING PROTEIN"/>
    <property type="match status" value="1"/>
</dbReference>
<dbReference type="Proteomes" id="UP000821837">
    <property type="component" value="Unassembled WGS sequence"/>
</dbReference>
<dbReference type="PANTHER" id="PTHR45749">
    <property type="match status" value="1"/>
</dbReference>
<proteinExistence type="predicted"/>
<organism evidence="2 3">
    <name type="scientific">Rhipicephalus sanguineus</name>
    <name type="common">Brown dog tick</name>
    <name type="synonym">Ixodes sanguineus</name>
    <dbReference type="NCBI Taxonomy" id="34632"/>
    <lineage>
        <taxon>Eukaryota</taxon>
        <taxon>Metazoa</taxon>
        <taxon>Ecdysozoa</taxon>
        <taxon>Arthropoda</taxon>
        <taxon>Chelicerata</taxon>
        <taxon>Arachnida</taxon>
        <taxon>Acari</taxon>
        <taxon>Parasitiformes</taxon>
        <taxon>Ixodida</taxon>
        <taxon>Ixodoidea</taxon>
        <taxon>Ixodidae</taxon>
        <taxon>Rhipicephalinae</taxon>
        <taxon>Rhipicephalus</taxon>
        <taxon>Rhipicephalus</taxon>
    </lineage>
</organism>
<protein>
    <recommendedName>
        <fullName evidence="4">DUF4371 domain-containing protein</fullName>
    </recommendedName>
</protein>
<evidence type="ECO:0000256" key="1">
    <source>
        <dbReference type="SAM" id="MobiDB-lite"/>
    </source>
</evidence>
<gene>
    <name evidence="2" type="ORF">HPB52_006375</name>
</gene>
<feature type="region of interest" description="Disordered" evidence="1">
    <location>
        <begin position="1"/>
        <end position="63"/>
    </location>
</feature>
<evidence type="ECO:0000313" key="2">
    <source>
        <dbReference type="EMBL" id="KAH7968154.1"/>
    </source>
</evidence>
<dbReference type="VEuPathDB" id="VectorBase:RSAN_056691"/>
<comment type="caution">
    <text evidence="2">The sequence shown here is derived from an EMBL/GenBank/DDBJ whole genome shotgun (WGS) entry which is preliminary data.</text>
</comment>
<sequence length="529" mass="58358">MGAQHSFAEHRRNVRSQAKPGTGRQDQRHKNQRSLGSTEFKHGEVTPQATGLSCPLPGDTRHDSTWGGRCLARRRVVAREGSRRQKVLVDPATVDAADDLVHAAAPSRSCSPDAYCPRGEDAPPPTKFVPAKSYVFPRGKCNRSCQHAWFVKFPWLHYDAERDMQQQLSKAKGARVVELLTSNCAKQQRESREALRVIVSSIRYLCRTGQALLGHTQQFGNLVDVLQERCEDVPALKTWLSRRDKWLSNSDIQNEIIKIMAHTLQREILEDIKVTPFFGIIADGTTDVAGDEHRLRGHCFDGAANMSGRFSGVQKRIVDVQPKSIYVRCASHSLDLALQEVGRSSVIVADALCAVKDVSNAILTSAKRKATYSGIVLPPCVDDARAISAKASSLLPLCPTRALQSPKYSATGTKQAAKALCQTMANLRTEDGFDRVFEETQNAAMRLGLDQSETAVATRVKPPTRFEHSIKPAPPVVLDAKTKLRKEYFAAVDCVVPVKASDAFGPTEASNYGRKRENCYGDSVRMSYS</sequence>
<dbReference type="EMBL" id="JABSTV010001248">
    <property type="protein sequence ID" value="KAH7968154.1"/>
    <property type="molecule type" value="Genomic_DNA"/>
</dbReference>
<evidence type="ECO:0000313" key="3">
    <source>
        <dbReference type="Proteomes" id="UP000821837"/>
    </source>
</evidence>
<evidence type="ECO:0008006" key="4">
    <source>
        <dbReference type="Google" id="ProtNLM"/>
    </source>
</evidence>
<keyword evidence="3" id="KW-1185">Reference proteome</keyword>
<reference evidence="2" key="2">
    <citation type="submission" date="2021-09" db="EMBL/GenBank/DDBJ databases">
        <authorList>
            <person name="Jia N."/>
            <person name="Wang J."/>
            <person name="Shi W."/>
            <person name="Du L."/>
            <person name="Sun Y."/>
            <person name="Zhan W."/>
            <person name="Jiang J."/>
            <person name="Wang Q."/>
            <person name="Zhang B."/>
            <person name="Ji P."/>
            <person name="Sakyi L.B."/>
            <person name="Cui X."/>
            <person name="Yuan T."/>
            <person name="Jiang B."/>
            <person name="Yang W."/>
            <person name="Lam T.T.-Y."/>
            <person name="Chang Q."/>
            <person name="Ding S."/>
            <person name="Wang X."/>
            <person name="Zhu J."/>
            <person name="Ruan X."/>
            <person name="Zhao L."/>
            <person name="Wei J."/>
            <person name="Que T."/>
            <person name="Du C."/>
            <person name="Cheng J."/>
            <person name="Dai P."/>
            <person name="Han X."/>
            <person name="Huang E."/>
            <person name="Gao Y."/>
            <person name="Liu J."/>
            <person name="Shao H."/>
            <person name="Ye R."/>
            <person name="Li L."/>
            <person name="Wei W."/>
            <person name="Wang X."/>
            <person name="Wang C."/>
            <person name="Huo Q."/>
            <person name="Li W."/>
            <person name="Guo W."/>
            <person name="Chen H."/>
            <person name="Chen S."/>
            <person name="Zhou L."/>
            <person name="Zhou L."/>
            <person name="Ni X."/>
            <person name="Tian J."/>
            <person name="Zhou Y."/>
            <person name="Sheng Y."/>
            <person name="Liu T."/>
            <person name="Pan Y."/>
            <person name="Xia L."/>
            <person name="Li J."/>
            <person name="Zhao F."/>
            <person name="Cao W."/>
        </authorList>
    </citation>
    <scope>NUCLEOTIDE SEQUENCE</scope>
    <source>
        <strain evidence="2">Rsan-2018</strain>
        <tissue evidence="2">Larvae</tissue>
    </source>
</reference>
<dbReference type="AlphaFoldDB" id="A0A9D4Q4L9"/>
<reference evidence="2" key="1">
    <citation type="journal article" date="2020" name="Cell">
        <title>Large-Scale Comparative Analyses of Tick Genomes Elucidate Their Genetic Diversity and Vector Capacities.</title>
        <authorList>
            <consortium name="Tick Genome and Microbiome Consortium (TIGMIC)"/>
            <person name="Jia N."/>
            <person name="Wang J."/>
            <person name="Shi W."/>
            <person name="Du L."/>
            <person name="Sun Y."/>
            <person name="Zhan W."/>
            <person name="Jiang J.F."/>
            <person name="Wang Q."/>
            <person name="Zhang B."/>
            <person name="Ji P."/>
            <person name="Bell-Sakyi L."/>
            <person name="Cui X.M."/>
            <person name="Yuan T.T."/>
            <person name="Jiang B.G."/>
            <person name="Yang W.F."/>
            <person name="Lam T.T."/>
            <person name="Chang Q.C."/>
            <person name="Ding S.J."/>
            <person name="Wang X.J."/>
            <person name="Zhu J.G."/>
            <person name="Ruan X.D."/>
            <person name="Zhao L."/>
            <person name="Wei J.T."/>
            <person name="Ye R.Z."/>
            <person name="Que T.C."/>
            <person name="Du C.H."/>
            <person name="Zhou Y.H."/>
            <person name="Cheng J.X."/>
            <person name="Dai P.F."/>
            <person name="Guo W.B."/>
            <person name="Han X.H."/>
            <person name="Huang E.J."/>
            <person name="Li L.F."/>
            <person name="Wei W."/>
            <person name="Gao Y.C."/>
            <person name="Liu J.Z."/>
            <person name="Shao H.Z."/>
            <person name="Wang X."/>
            <person name="Wang C.C."/>
            <person name="Yang T.C."/>
            <person name="Huo Q.B."/>
            <person name="Li W."/>
            <person name="Chen H.Y."/>
            <person name="Chen S.E."/>
            <person name="Zhou L.G."/>
            <person name="Ni X.B."/>
            <person name="Tian J.H."/>
            <person name="Sheng Y."/>
            <person name="Liu T."/>
            <person name="Pan Y.S."/>
            <person name="Xia L.Y."/>
            <person name="Li J."/>
            <person name="Zhao F."/>
            <person name="Cao W.C."/>
        </authorList>
    </citation>
    <scope>NUCLEOTIDE SEQUENCE</scope>
    <source>
        <strain evidence="2">Rsan-2018</strain>
    </source>
</reference>
<name>A0A9D4Q4L9_RHISA</name>